<feature type="signal peptide" evidence="1">
    <location>
        <begin position="1"/>
        <end position="24"/>
    </location>
</feature>
<accession>A0ABS3D5A0</accession>
<keyword evidence="1" id="KW-0732">Signal</keyword>
<comment type="caution">
    <text evidence="2">The sequence shown here is derived from an EMBL/GenBank/DDBJ whole genome shotgun (WGS) entry which is preliminary data.</text>
</comment>
<keyword evidence="3" id="KW-1185">Reference proteome</keyword>
<evidence type="ECO:0000313" key="2">
    <source>
        <dbReference type="EMBL" id="MBN8226848.1"/>
    </source>
</evidence>
<gene>
    <name evidence="2" type="ORF">JYK02_04915</name>
</gene>
<dbReference type="RefSeq" id="WP_207048720.1">
    <property type="nucleotide sequence ID" value="NZ_JAFIMU010000003.1"/>
</dbReference>
<reference evidence="2 3" key="1">
    <citation type="submission" date="2021-02" db="EMBL/GenBank/DDBJ databases">
        <title>De Novo genome assembly of isolated myxobacteria.</title>
        <authorList>
            <person name="Stevens D.C."/>
        </authorList>
    </citation>
    <scope>NUCLEOTIDE SEQUENCE [LARGE SCALE GENOMIC DNA]</scope>
    <source>
        <strain evidence="2 3">ATCC 29039</strain>
    </source>
</reference>
<evidence type="ECO:0008006" key="4">
    <source>
        <dbReference type="Google" id="ProtNLM"/>
    </source>
</evidence>
<dbReference type="EMBL" id="JAFIMU010000003">
    <property type="protein sequence ID" value="MBN8226848.1"/>
    <property type="molecule type" value="Genomic_DNA"/>
</dbReference>
<protein>
    <recommendedName>
        <fullName evidence="4">Hint domain-containing protein</fullName>
    </recommendedName>
</protein>
<name>A0ABS3D5A0_9BACT</name>
<proteinExistence type="predicted"/>
<dbReference type="Proteomes" id="UP000664052">
    <property type="component" value="Unassembled WGS sequence"/>
</dbReference>
<organism evidence="2 3">
    <name type="scientific">Corallococcus macrosporus</name>
    <dbReference type="NCBI Taxonomy" id="35"/>
    <lineage>
        <taxon>Bacteria</taxon>
        <taxon>Pseudomonadati</taxon>
        <taxon>Myxococcota</taxon>
        <taxon>Myxococcia</taxon>
        <taxon>Myxococcales</taxon>
        <taxon>Cystobacterineae</taxon>
        <taxon>Myxococcaceae</taxon>
        <taxon>Corallococcus</taxon>
    </lineage>
</organism>
<dbReference type="SUPFAM" id="SSF51294">
    <property type="entry name" value="Hedgehog/intein (Hint) domain"/>
    <property type="match status" value="1"/>
</dbReference>
<feature type="chain" id="PRO_5045993110" description="Hint domain-containing protein" evidence="1">
    <location>
        <begin position="25"/>
        <end position="405"/>
    </location>
</feature>
<dbReference type="Gene3D" id="2.170.16.10">
    <property type="entry name" value="Hedgehog/Intein (Hint) domain"/>
    <property type="match status" value="1"/>
</dbReference>
<sequence>MRSPHLAQALKVLALGLLPCSALAQDPQQARCGSDFLTIDQAIARSEWARRCGLWRNTGGAAAWFSSTAAFDTGYAWAKEYREADTSHAYTGNTHYNNVNYYHARSLYDATPMYSVFQETSGGTTGYWKWSHTTPRARPLYPTFESTNVAGSGTPLYPHPTNTNDCRLFSDTAGTTPWVTTTRTTVCDDEPIEYLQGAEDEPAGPEGIIRDGCRIVIKTVERPFYAVAYCESGCHPGDQLLMLGHDGTAPQDAAHAGREELTVLGPEATLENPVLRVSPVPSDTTDLGDSEHRFHEFFTESGGLLRVTREQPVLTSDGRLVKAESLRPGDALLRMDGTPDRIVTVKQTTQSARIYAVQPDARDPVSRLLLSQGYVVGLSRPQNEDVEQLNRVLRQRGIPAEVLPE</sequence>
<evidence type="ECO:0000313" key="3">
    <source>
        <dbReference type="Proteomes" id="UP000664052"/>
    </source>
</evidence>
<dbReference type="InterPro" id="IPR036844">
    <property type="entry name" value="Hint_dom_sf"/>
</dbReference>
<evidence type="ECO:0000256" key="1">
    <source>
        <dbReference type="SAM" id="SignalP"/>
    </source>
</evidence>